<dbReference type="AlphaFoldDB" id="A0A5P2BKA0"/>
<sequence length="352" mass="37277">MRVADAATYVNLFALTGIATVLITRAFLAQAGYPKLGGGGDSSLHIAHMLWGGLLMMAAILLTLGFLGVGARLAGAVVGGIGFGLFIDEVGKQITDEPGYFYQPAAGIIYLSFALLLLLTHLIRRRAAQSTGLDARQRSVHAADLALTGVADGLTAEQRRAALRLVEGSDSEVDAALARLIAAAPDRPPAAPAWWRRWASGVGRALRWLARTRIALALAVLCLLTEALLFSVWMSVDLFAGQLTREPQPGAHLAVALTEVVSAVLGIIGLIRLRSDRATAFRLFQAALLADMFIGQIFKFTMDQFAAVVELGVDLALLWVISAFLSAQRTPTGANQTPASTPVPAPATTRTV</sequence>
<proteinExistence type="predicted"/>
<name>A0A5P2BKA0_STRVZ</name>
<protein>
    <submittedName>
        <fullName evidence="3">Uncharacterized protein</fullName>
    </submittedName>
</protein>
<feature type="compositionally biased region" description="Low complexity" evidence="1">
    <location>
        <begin position="337"/>
        <end position="352"/>
    </location>
</feature>
<reference evidence="3 4" key="1">
    <citation type="submission" date="2018-05" db="EMBL/GenBank/DDBJ databases">
        <title>Streptomyces venezuelae.</title>
        <authorList>
            <person name="Kim W."/>
            <person name="Lee N."/>
            <person name="Cho B.-K."/>
        </authorList>
    </citation>
    <scope>NUCLEOTIDE SEQUENCE [LARGE SCALE GENOMIC DNA]</scope>
    <source>
        <strain evidence="3 4">ATCC 14583</strain>
    </source>
</reference>
<dbReference type="EMBL" id="CP029193">
    <property type="protein sequence ID" value="QES28799.1"/>
    <property type="molecule type" value="Genomic_DNA"/>
</dbReference>
<evidence type="ECO:0000256" key="2">
    <source>
        <dbReference type="SAM" id="Phobius"/>
    </source>
</evidence>
<feature type="region of interest" description="Disordered" evidence="1">
    <location>
        <begin position="330"/>
        <end position="352"/>
    </location>
</feature>
<keyword evidence="4" id="KW-1185">Reference proteome</keyword>
<feature type="transmembrane region" description="Helical" evidence="2">
    <location>
        <begin position="45"/>
        <end position="62"/>
    </location>
</feature>
<feature type="transmembrane region" description="Helical" evidence="2">
    <location>
        <begin position="214"/>
        <end position="233"/>
    </location>
</feature>
<feature type="transmembrane region" description="Helical" evidence="2">
    <location>
        <begin position="99"/>
        <end position="119"/>
    </location>
</feature>
<keyword evidence="2" id="KW-1133">Transmembrane helix</keyword>
<organism evidence="3 4">
    <name type="scientific">Streptomyces venezuelae</name>
    <dbReference type="NCBI Taxonomy" id="54571"/>
    <lineage>
        <taxon>Bacteria</taxon>
        <taxon>Bacillati</taxon>
        <taxon>Actinomycetota</taxon>
        <taxon>Actinomycetes</taxon>
        <taxon>Kitasatosporales</taxon>
        <taxon>Streptomycetaceae</taxon>
        <taxon>Streptomyces</taxon>
    </lineage>
</organism>
<evidence type="ECO:0000313" key="3">
    <source>
        <dbReference type="EMBL" id="QES28799.1"/>
    </source>
</evidence>
<evidence type="ECO:0000256" key="1">
    <source>
        <dbReference type="SAM" id="MobiDB-lite"/>
    </source>
</evidence>
<feature type="transmembrane region" description="Helical" evidence="2">
    <location>
        <begin position="253"/>
        <end position="273"/>
    </location>
</feature>
<gene>
    <name evidence="3" type="ORF">DEJ47_22295</name>
</gene>
<keyword evidence="2" id="KW-0472">Membrane</keyword>
<feature type="transmembrane region" description="Helical" evidence="2">
    <location>
        <begin position="12"/>
        <end position="33"/>
    </location>
</feature>
<dbReference type="Proteomes" id="UP000323046">
    <property type="component" value="Chromosome"/>
</dbReference>
<evidence type="ECO:0000313" key="4">
    <source>
        <dbReference type="Proteomes" id="UP000323046"/>
    </source>
</evidence>
<feature type="transmembrane region" description="Helical" evidence="2">
    <location>
        <begin position="69"/>
        <end position="87"/>
    </location>
</feature>
<feature type="transmembrane region" description="Helical" evidence="2">
    <location>
        <begin position="280"/>
        <end position="298"/>
    </location>
</feature>
<feature type="transmembrane region" description="Helical" evidence="2">
    <location>
        <begin position="304"/>
        <end position="325"/>
    </location>
</feature>
<keyword evidence="2" id="KW-0812">Transmembrane</keyword>
<accession>A0A5P2BKA0</accession>